<accession>A0A5C8HGM4</accession>
<dbReference type="RefSeq" id="WP_081131259.1">
    <property type="nucleotide sequence ID" value="NZ_BSYC01000002.1"/>
</dbReference>
<dbReference type="Proteomes" id="UP000439965">
    <property type="component" value="Unassembled WGS sequence"/>
</dbReference>
<proteinExistence type="predicted"/>
<protein>
    <submittedName>
        <fullName evidence="1">Uncharacterized protein</fullName>
    </submittedName>
</protein>
<evidence type="ECO:0000313" key="1">
    <source>
        <dbReference type="EMBL" id="MXS25197.1"/>
    </source>
</evidence>
<reference evidence="1 2" key="1">
    <citation type="submission" date="2019-04" db="EMBL/GenBank/DDBJ databases">
        <title>Step-wise assembly of the neonatal virome modulated by breast feeding.</title>
        <authorList>
            <person name="Liang G."/>
            <person name="Bushman F."/>
        </authorList>
    </citation>
    <scope>NUCLEOTIDE SEQUENCE [LARGE SCALE GENOMIC DNA]</scope>
    <source>
        <strain evidence="1 2">E3404</strain>
    </source>
</reference>
<dbReference type="AlphaFoldDB" id="A0A5C8HGM4"/>
<name>A0A5C8HGM4_ENTGA</name>
<organism evidence="1 2">
    <name type="scientific">Enterococcus gallinarum</name>
    <dbReference type="NCBI Taxonomy" id="1353"/>
    <lineage>
        <taxon>Bacteria</taxon>
        <taxon>Bacillati</taxon>
        <taxon>Bacillota</taxon>
        <taxon>Bacilli</taxon>
        <taxon>Lactobacillales</taxon>
        <taxon>Enterococcaceae</taxon>
        <taxon>Enterococcus</taxon>
    </lineage>
</organism>
<dbReference type="EMBL" id="WVTI01000002">
    <property type="protein sequence ID" value="MXS25197.1"/>
    <property type="molecule type" value="Genomic_DNA"/>
</dbReference>
<gene>
    <name evidence="1" type="ORF">GTI89_03775</name>
</gene>
<sequence length="233" mass="27518">MRNQKFEYYMRELNLIKRQNWIENDLYHLVAEMIKAGKNMSRLSLRDVSLRSRSPKGQIFYGLSSFPDFVILDERFDNSDNLAGGSVNIANKNLIYGCVEVKNVDEKLLDLESIDLISEFEKAKKPGNELNQDLGQLLGQILWFKKVLYTNGNIWKFYKRTSQETDNFLTDKCIEKLFEDRMKNEAPDYKWYAGLDDDNLKIEKVFEFVLESDIKKEVWEEFLNSLYSINWEG</sequence>
<dbReference type="GeneID" id="93223412"/>
<comment type="caution">
    <text evidence="1">The sequence shown here is derived from an EMBL/GenBank/DDBJ whole genome shotgun (WGS) entry which is preliminary data.</text>
</comment>
<evidence type="ECO:0000313" key="2">
    <source>
        <dbReference type="Proteomes" id="UP000439965"/>
    </source>
</evidence>